<dbReference type="Pfam" id="PF01066">
    <property type="entry name" value="CDP-OH_P_transf"/>
    <property type="match status" value="1"/>
</dbReference>
<gene>
    <name evidence="4" type="ORF">Q8A70_09865</name>
</gene>
<feature type="transmembrane region" description="Helical" evidence="3">
    <location>
        <begin position="323"/>
        <end position="341"/>
    </location>
</feature>
<name>A0ABU0YMI2_9PROT</name>
<keyword evidence="3" id="KW-0472">Membrane</keyword>
<dbReference type="Proteomes" id="UP001230156">
    <property type="component" value="Unassembled WGS sequence"/>
</dbReference>
<keyword evidence="3" id="KW-1133">Transmembrane helix</keyword>
<dbReference type="Gene3D" id="1.20.120.1760">
    <property type="match status" value="1"/>
</dbReference>
<dbReference type="InterPro" id="IPR048254">
    <property type="entry name" value="CDP_ALCOHOL_P_TRANSF_CS"/>
</dbReference>
<sequence>MIVWIDALAADSAPPIFGLSLLERHLHGLRGLKPLPSRIIIDLAAGRSEPKLGDKRLYRLPLEWRRSGEAYAARLGQILASAGSEPLLVLDATTLADGRLPAALAARTASTVVLSREAQDPAAILFLAGDRAVVAGELVANPGSTAALARRLVDSGGIPSLKDDEFSGFVRRLRRTLPYYLFTVDGAGRAAKLERFLFWSNYKGSTDLFTRYVYPPLVWLAVRPLARWRVHPNWVTLVSIILALAAIPCWADGYFITGFMMAYGMSVLDSVDGKLARLTFTDSVSGNYLDHGLDMVHPPLWYLSWAYGLGIATEGWASPLGQGAIAIFALYVIDRVVLKIYPYVFKRAFHTHSRMDGLVRSFIARRNISLPLFTVGYLIGFGREAFFLIVAWQAATTLYHAGRTFWILCIEKAQHKDRAPVEVAAKTVKLD</sequence>
<organism evidence="4 5">
    <name type="scientific">Dongia sedimenti</name>
    <dbReference type="NCBI Taxonomy" id="3064282"/>
    <lineage>
        <taxon>Bacteria</taxon>
        <taxon>Pseudomonadati</taxon>
        <taxon>Pseudomonadota</taxon>
        <taxon>Alphaproteobacteria</taxon>
        <taxon>Rhodospirillales</taxon>
        <taxon>Dongiaceae</taxon>
        <taxon>Dongia</taxon>
    </lineage>
</organism>
<evidence type="ECO:0000256" key="3">
    <source>
        <dbReference type="SAM" id="Phobius"/>
    </source>
</evidence>
<evidence type="ECO:0000313" key="5">
    <source>
        <dbReference type="Proteomes" id="UP001230156"/>
    </source>
</evidence>
<dbReference type="EMBL" id="JAUYVI010000003">
    <property type="protein sequence ID" value="MDQ7247973.1"/>
    <property type="molecule type" value="Genomic_DNA"/>
</dbReference>
<evidence type="ECO:0000256" key="2">
    <source>
        <dbReference type="RuleBase" id="RU003750"/>
    </source>
</evidence>
<keyword evidence="1 2" id="KW-0808">Transferase</keyword>
<accession>A0ABU0YMI2</accession>
<evidence type="ECO:0000256" key="1">
    <source>
        <dbReference type="ARBA" id="ARBA00022679"/>
    </source>
</evidence>
<protein>
    <submittedName>
        <fullName evidence="4">CDP-alcohol phosphatidyltransferase family protein</fullName>
    </submittedName>
</protein>
<reference evidence="5" key="1">
    <citation type="submission" date="2023-08" db="EMBL/GenBank/DDBJ databases">
        <title>Rhodospirillaceae gen. nov., a novel taxon isolated from the Yangtze River Yuezi River estuary sludge.</title>
        <authorList>
            <person name="Ruan L."/>
        </authorList>
    </citation>
    <scope>NUCLEOTIDE SEQUENCE [LARGE SCALE GENOMIC DNA]</scope>
    <source>
        <strain evidence="5">R-7</strain>
    </source>
</reference>
<comment type="caution">
    <text evidence="4">The sequence shown here is derived from an EMBL/GenBank/DDBJ whole genome shotgun (WGS) entry which is preliminary data.</text>
</comment>
<dbReference type="RefSeq" id="WP_379955418.1">
    <property type="nucleotide sequence ID" value="NZ_JAUYVI010000003.1"/>
</dbReference>
<feature type="transmembrane region" description="Helical" evidence="3">
    <location>
        <begin position="234"/>
        <end position="256"/>
    </location>
</feature>
<comment type="similarity">
    <text evidence="2">Belongs to the CDP-alcohol phosphatidyltransferase class-I family.</text>
</comment>
<keyword evidence="3" id="KW-0812">Transmembrane</keyword>
<evidence type="ECO:0000313" key="4">
    <source>
        <dbReference type="EMBL" id="MDQ7247973.1"/>
    </source>
</evidence>
<dbReference type="PROSITE" id="PS00379">
    <property type="entry name" value="CDP_ALCOHOL_P_TRANSF"/>
    <property type="match status" value="1"/>
</dbReference>
<dbReference type="InterPro" id="IPR000462">
    <property type="entry name" value="CDP-OH_P_trans"/>
</dbReference>
<keyword evidence="5" id="KW-1185">Reference proteome</keyword>
<dbReference type="InterPro" id="IPR043130">
    <property type="entry name" value="CDP-OH_PTrfase_TM_dom"/>
</dbReference>
<proteinExistence type="inferred from homology"/>